<evidence type="ECO:0000256" key="1">
    <source>
        <dbReference type="ARBA" id="ARBA00000085"/>
    </source>
</evidence>
<sequence>MGSMTKSQRVATAVTAAVLLLEVGTMVASTFVDRWIDDLGYGDQVDSIPPEWVWLACGAVLAPGVVGLAIVRTHPRHAVGWLFTGLSFALILSLAFDQWFALAAIVEPPKVGGAGAAALLADKVFFPWWPLLTLILLLTPTGTYLSPRWRTVGRVSVVATLVSFGLSVTGNGELNAPYNRVDNPLTIDAIGGPARVGGLLAFLVVAGCLIASGASMVLRWRRAEGDARRQLLWLSFAAALLPAVIPVHLYAVVNDDNALILITVGLFLVLIPVTAGLSVLRYRLYDVDRIVSTTTTYSVLSVLLAAVYAGIVWIGSRVSWDTAPSPATTAAVGAVTSALLFAPLRTAVQQRVDRRFNRRAYDAGRVVRRALAEDRAGLDPEAVLRVALADPSVSVSYPGIDGPVDGSGALAGSEPHQVEVVRRGRTVAWIGFDPLRTDEATVTRASALVAAELDNTRLRAELQRNLAELTESRSRIADAQRQERKRIERDLHDGAQQTLLALAFDLQSAQLNGDADRMHHALVAGATSARDAARELRDLANGLHPQALVEGGLAAVLDDVARHSPVPVQVNAPSGRWEPAVEFTAWLVVAEAVVNAQKHAEAARIDVDVRQDGGHLLLRVADDGRGGADQSSSGLRGLRDRVEASGGTVTISSDPGIGTTLEAVIPCAS</sequence>
<dbReference type="SMART" id="SM00387">
    <property type="entry name" value="HATPase_c"/>
    <property type="match status" value="1"/>
</dbReference>
<dbReference type="InterPro" id="IPR036890">
    <property type="entry name" value="HATPase_C_sf"/>
</dbReference>
<gene>
    <name evidence="11" type="ORF">F0U44_14740</name>
</gene>
<dbReference type="InterPro" id="IPR003594">
    <property type="entry name" value="HATPase_dom"/>
</dbReference>
<dbReference type="SUPFAM" id="SSF55874">
    <property type="entry name" value="ATPase domain of HSP90 chaperone/DNA topoisomerase II/histidine kinase"/>
    <property type="match status" value="1"/>
</dbReference>
<accession>A0A5B1LCF3</accession>
<feature type="transmembrane region" description="Helical" evidence="9">
    <location>
        <begin position="294"/>
        <end position="315"/>
    </location>
</feature>
<dbReference type="PANTHER" id="PTHR24421:SF10">
    <property type="entry name" value="NITRATE_NITRITE SENSOR PROTEIN NARQ"/>
    <property type="match status" value="1"/>
</dbReference>
<dbReference type="Proteomes" id="UP000325003">
    <property type="component" value="Unassembled WGS sequence"/>
</dbReference>
<dbReference type="PANTHER" id="PTHR24421">
    <property type="entry name" value="NITRATE/NITRITE SENSOR PROTEIN NARX-RELATED"/>
    <property type="match status" value="1"/>
</dbReference>
<comment type="catalytic activity">
    <reaction evidence="1">
        <text>ATP + protein L-histidine = ADP + protein N-phospho-L-histidine.</text>
        <dbReference type="EC" id="2.7.13.3"/>
    </reaction>
</comment>
<protein>
    <recommendedName>
        <fullName evidence="2">histidine kinase</fullName>
        <ecNumber evidence="2">2.7.13.3</ecNumber>
    </recommendedName>
</protein>
<proteinExistence type="predicted"/>
<feature type="transmembrane region" description="Helical" evidence="9">
    <location>
        <begin position="78"/>
        <end position="106"/>
    </location>
</feature>
<evidence type="ECO:0000256" key="2">
    <source>
        <dbReference type="ARBA" id="ARBA00012438"/>
    </source>
</evidence>
<evidence type="ECO:0000256" key="4">
    <source>
        <dbReference type="ARBA" id="ARBA00022679"/>
    </source>
</evidence>
<dbReference type="GO" id="GO:0000155">
    <property type="term" value="F:phosphorelay sensor kinase activity"/>
    <property type="evidence" value="ECO:0007669"/>
    <property type="project" value="InterPro"/>
</dbReference>
<keyword evidence="3" id="KW-0597">Phosphoprotein</keyword>
<evidence type="ECO:0000256" key="9">
    <source>
        <dbReference type="SAM" id="Phobius"/>
    </source>
</evidence>
<evidence type="ECO:0000313" key="11">
    <source>
        <dbReference type="EMBL" id="KAA1417898.1"/>
    </source>
</evidence>
<dbReference type="EMBL" id="VUJV01000004">
    <property type="protein sequence ID" value="KAA1417898.1"/>
    <property type="molecule type" value="Genomic_DNA"/>
</dbReference>
<dbReference type="Pfam" id="PF02518">
    <property type="entry name" value="HATPase_c"/>
    <property type="match status" value="1"/>
</dbReference>
<keyword evidence="12" id="KW-1185">Reference proteome</keyword>
<keyword evidence="6 11" id="KW-0418">Kinase</keyword>
<dbReference type="GO" id="GO:0005524">
    <property type="term" value="F:ATP binding"/>
    <property type="evidence" value="ECO:0007669"/>
    <property type="project" value="UniProtKB-KW"/>
</dbReference>
<dbReference type="EC" id="2.7.13.3" evidence="2"/>
<feature type="transmembrane region" description="Helical" evidence="9">
    <location>
        <begin position="52"/>
        <end position="71"/>
    </location>
</feature>
<evidence type="ECO:0000256" key="8">
    <source>
        <dbReference type="ARBA" id="ARBA00023012"/>
    </source>
</evidence>
<reference evidence="11 12" key="1">
    <citation type="submission" date="2019-09" db="EMBL/GenBank/DDBJ databases">
        <title>Nocardioides panacisoli sp. nov., isolated from the soil of a ginseng field.</title>
        <authorList>
            <person name="Cho C."/>
        </authorList>
    </citation>
    <scope>NUCLEOTIDE SEQUENCE [LARGE SCALE GENOMIC DNA]</scope>
    <source>
        <strain evidence="11 12">BN130099</strain>
    </source>
</reference>
<dbReference type="Gene3D" id="3.30.565.10">
    <property type="entry name" value="Histidine kinase-like ATPase, C-terminal domain"/>
    <property type="match status" value="1"/>
</dbReference>
<dbReference type="Pfam" id="PF07730">
    <property type="entry name" value="HisKA_3"/>
    <property type="match status" value="1"/>
</dbReference>
<evidence type="ECO:0000256" key="3">
    <source>
        <dbReference type="ARBA" id="ARBA00022553"/>
    </source>
</evidence>
<dbReference type="AlphaFoldDB" id="A0A5B1LCF3"/>
<evidence type="ECO:0000259" key="10">
    <source>
        <dbReference type="SMART" id="SM00387"/>
    </source>
</evidence>
<dbReference type="GO" id="GO:0046983">
    <property type="term" value="F:protein dimerization activity"/>
    <property type="evidence" value="ECO:0007669"/>
    <property type="project" value="InterPro"/>
</dbReference>
<feature type="transmembrane region" description="Helical" evidence="9">
    <location>
        <begin position="231"/>
        <end position="253"/>
    </location>
</feature>
<dbReference type="InterPro" id="IPR050482">
    <property type="entry name" value="Sensor_HK_TwoCompSys"/>
</dbReference>
<keyword evidence="9" id="KW-0812">Transmembrane</keyword>
<evidence type="ECO:0000256" key="6">
    <source>
        <dbReference type="ARBA" id="ARBA00022777"/>
    </source>
</evidence>
<dbReference type="GO" id="GO:0016020">
    <property type="term" value="C:membrane"/>
    <property type="evidence" value="ECO:0007669"/>
    <property type="project" value="InterPro"/>
</dbReference>
<reference evidence="11 12" key="2">
    <citation type="submission" date="2019-09" db="EMBL/GenBank/DDBJ databases">
        <authorList>
            <person name="Jin C."/>
        </authorList>
    </citation>
    <scope>NUCLEOTIDE SEQUENCE [LARGE SCALE GENOMIC DNA]</scope>
    <source>
        <strain evidence="11 12">BN130099</strain>
    </source>
</reference>
<feature type="transmembrane region" description="Helical" evidence="9">
    <location>
        <begin position="259"/>
        <end position="282"/>
    </location>
</feature>
<evidence type="ECO:0000313" key="12">
    <source>
        <dbReference type="Proteomes" id="UP000325003"/>
    </source>
</evidence>
<evidence type="ECO:0000256" key="5">
    <source>
        <dbReference type="ARBA" id="ARBA00022741"/>
    </source>
</evidence>
<feature type="transmembrane region" description="Helical" evidence="9">
    <location>
        <begin position="152"/>
        <end position="170"/>
    </location>
</feature>
<dbReference type="Gene3D" id="1.20.5.1930">
    <property type="match status" value="1"/>
</dbReference>
<keyword evidence="4" id="KW-0808">Transferase</keyword>
<feature type="domain" description="Histidine kinase/HSP90-like ATPase" evidence="10">
    <location>
        <begin position="580"/>
        <end position="669"/>
    </location>
</feature>
<feature type="transmembrane region" description="Helical" evidence="9">
    <location>
        <begin position="327"/>
        <end position="348"/>
    </location>
</feature>
<keyword evidence="7" id="KW-0067">ATP-binding</keyword>
<feature type="transmembrane region" description="Helical" evidence="9">
    <location>
        <begin position="199"/>
        <end position="219"/>
    </location>
</feature>
<keyword evidence="9" id="KW-0472">Membrane</keyword>
<evidence type="ECO:0000256" key="7">
    <source>
        <dbReference type="ARBA" id="ARBA00022840"/>
    </source>
</evidence>
<keyword evidence="9" id="KW-1133">Transmembrane helix</keyword>
<dbReference type="CDD" id="cd16917">
    <property type="entry name" value="HATPase_UhpB-NarQ-NarX-like"/>
    <property type="match status" value="1"/>
</dbReference>
<organism evidence="11 12">
    <name type="scientific">Nocardioides humilatus</name>
    <dbReference type="NCBI Taxonomy" id="2607660"/>
    <lineage>
        <taxon>Bacteria</taxon>
        <taxon>Bacillati</taxon>
        <taxon>Actinomycetota</taxon>
        <taxon>Actinomycetes</taxon>
        <taxon>Propionibacteriales</taxon>
        <taxon>Nocardioidaceae</taxon>
        <taxon>Nocardioides</taxon>
    </lineage>
</organism>
<feature type="transmembrane region" description="Helical" evidence="9">
    <location>
        <begin position="126"/>
        <end position="145"/>
    </location>
</feature>
<name>A0A5B1LCF3_9ACTN</name>
<comment type="caution">
    <text evidence="11">The sequence shown here is derived from an EMBL/GenBank/DDBJ whole genome shotgun (WGS) entry which is preliminary data.</text>
</comment>
<dbReference type="InterPro" id="IPR011712">
    <property type="entry name" value="Sig_transdc_His_kin_sub3_dim/P"/>
</dbReference>
<keyword evidence="8" id="KW-0902">Two-component regulatory system</keyword>
<keyword evidence="5" id="KW-0547">Nucleotide-binding</keyword>